<evidence type="ECO:0000256" key="1">
    <source>
        <dbReference type="SAM" id="MobiDB-lite"/>
    </source>
</evidence>
<accession>A0A0D0BIK7</accession>
<feature type="compositionally biased region" description="Low complexity" evidence="1">
    <location>
        <begin position="273"/>
        <end position="323"/>
    </location>
</feature>
<keyword evidence="3" id="KW-1185">Reference proteome</keyword>
<dbReference type="OrthoDB" id="2953958at2759"/>
<name>A0A0D0BIK7_9AGAR</name>
<gene>
    <name evidence="2" type="ORF">GYMLUDRAFT_258998</name>
</gene>
<dbReference type="HOGENOM" id="CLU_665733_0_0_1"/>
<dbReference type="EMBL" id="KN834762">
    <property type="protein sequence ID" value="KIK63935.1"/>
    <property type="molecule type" value="Genomic_DNA"/>
</dbReference>
<reference evidence="2 3" key="1">
    <citation type="submission" date="2014-04" db="EMBL/GenBank/DDBJ databases">
        <title>Evolutionary Origins and Diversification of the Mycorrhizal Mutualists.</title>
        <authorList>
            <consortium name="DOE Joint Genome Institute"/>
            <consortium name="Mycorrhizal Genomics Consortium"/>
            <person name="Kohler A."/>
            <person name="Kuo A."/>
            <person name="Nagy L.G."/>
            <person name="Floudas D."/>
            <person name="Copeland A."/>
            <person name="Barry K.W."/>
            <person name="Cichocki N."/>
            <person name="Veneault-Fourrey C."/>
            <person name="LaButti K."/>
            <person name="Lindquist E.A."/>
            <person name="Lipzen A."/>
            <person name="Lundell T."/>
            <person name="Morin E."/>
            <person name="Murat C."/>
            <person name="Riley R."/>
            <person name="Ohm R."/>
            <person name="Sun H."/>
            <person name="Tunlid A."/>
            <person name="Henrissat B."/>
            <person name="Grigoriev I.V."/>
            <person name="Hibbett D.S."/>
            <person name="Martin F."/>
        </authorList>
    </citation>
    <scope>NUCLEOTIDE SEQUENCE [LARGE SCALE GENOMIC DNA]</scope>
    <source>
        <strain evidence="2 3">FD-317 M1</strain>
    </source>
</reference>
<dbReference type="Proteomes" id="UP000053593">
    <property type="component" value="Unassembled WGS sequence"/>
</dbReference>
<sequence length="413" mass="45904">MSTQTKLFRRGRINAEDLIEQDPVFISDYAERYDISSNIPVKDIVARIFQGKTEFIPILPNHTWKLEGDRIMLTGRREPPKHPDYLASGRSPKKSGSQYTFPEPPEDTYSRSPSPVSDDLPNKSSTHPVPENNKGAQPAPVVTTVQHVYNGYYEGRVKFVTEVQALTEEIEKLSADTVRVLGEISQERDSTRQLLKAVEVICGKEFLDNLMRDVHATTNFELNKTFGTNTSFQSAFWEVADSSGGKIRSKKPTNKKEIFSVSGGSDSLLNQPGAHSANATSQAASSSEQSSPEAGAGPSAGLPASSQDASASTSTQSGTASTQPAGTSTLPQPRRPRPLQRNYERLYMNPDGTLELKDYRTPEWLERMKEQERQMQKASDRYAVEAIVKESYPRYPVGYIKPHNGDFNTFTYP</sequence>
<dbReference type="AlphaFoldDB" id="A0A0D0BIK7"/>
<feature type="region of interest" description="Disordered" evidence="1">
    <location>
        <begin position="74"/>
        <end position="140"/>
    </location>
</feature>
<evidence type="ECO:0000313" key="2">
    <source>
        <dbReference type="EMBL" id="KIK63935.1"/>
    </source>
</evidence>
<proteinExistence type="predicted"/>
<feature type="region of interest" description="Disordered" evidence="1">
    <location>
        <begin position="243"/>
        <end position="345"/>
    </location>
</feature>
<feature type="compositionally biased region" description="Basic and acidic residues" evidence="1">
    <location>
        <begin position="74"/>
        <end position="84"/>
    </location>
</feature>
<organism evidence="2 3">
    <name type="scientific">Collybiopsis luxurians FD-317 M1</name>
    <dbReference type="NCBI Taxonomy" id="944289"/>
    <lineage>
        <taxon>Eukaryota</taxon>
        <taxon>Fungi</taxon>
        <taxon>Dikarya</taxon>
        <taxon>Basidiomycota</taxon>
        <taxon>Agaricomycotina</taxon>
        <taxon>Agaricomycetes</taxon>
        <taxon>Agaricomycetidae</taxon>
        <taxon>Agaricales</taxon>
        <taxon>Marasmiineae</taxon>
        <taxon>Omphalotaceae</taxon>
        <taxon>Collybiopsis</taxon>
        <taxon>Collybiopsis luxurians</taxon>
    </lineage>
</organism>
<evidence type="ECO:0000313" key="3">
    <source>
        <dbReference type="Proteomes" id="UP000053593"/>
    </source>
</evidence>
<protein>
    <submittedName>
        <fullName evidence="2">Uncharacterized protein</fullName>
    </submittedName>
</protein>